<name>A0ABR7Q268_9BURK</name>
<dbReference type="EMBL" id="VZQQ01000124">
    <property type="protein sequence ID" value="MBC8752637.1"/>
    <property type="molecule type" value="Genomic_DNA"/>
</dbReference>
<organism evidence="1 2">
    <name type="scientific">Paraburkholderia podalyriae</name>
    <dbReference type="NCBI Taxonomy" id="1938811"/>
    <lineage>
        <taxon>Bacteria</taxon>
        <taxon>Pseudomonadati</taxon>
        <taxon>Pseudomonadota</taxon>
        <taxon>Betaproteobacteria</taxon>
        <taxon>Burkholderiales</taxon>
        <taxon>Burkholderiaceae</taxon>
        <taxon>Paraburkholderia</taxon>
    </lineage>
</organism>
<reference evidence="1 2" key="1">
    <citation type="submission" date="2019-09" db="EMBL/GenBank/DDBJ databases">
        <title>Paraburkholderia podalyriae sp. nov., A South African Podalyria-associated rhizobium.</title>
        <authorList>
            <person name="Mavima L."/>
            <person name="Beukes C.W."/>
            <person name="Palmer M."/>
            <person name="De Meyer S.E."/>
            <person name="James E.K."/>
            <person name="Maluk M."/>
            <person name="Avontuur J.R."/>
            <person name="Chan W.Y."/>
            <person name="Venter S.N."/>
            <person name="Steenkamp E.T."/>
        </authorList>
    </citation>
    <scope>NUCLEOTIDE SEQUENCE [LARGE SCALE GENOMIC DNA]</scope>
    <source>
        <strain evidence="1 2">WC7.3b</strain>
    </source>
</reference>
<dbReference type="Proteomes" id="UP000736373">
    <property type="component" value="Unassembled WGS sequence"/>
</dbReference>
<proteinExistence type="predicted"/>
<protein>
    <submittedName>
        <fullName evidence="1">DUF3303 domain-containing protein</fullName>
    </submittedName>
</protein>
<gene>
    <name evidence="1" type="ORF">F6X42_41580</name>
</gene>
<evidence type="ECO:0000313" key="1">
    <source>
        <dbReference type="EMBL" id="MBC8752637.1"/>
    </source>
</evidence>
<dbReference type="RefSeq" id="WP_187639477.1">
    <property type="nucleotide sequence ID" value="NZ_VZQQ01000124.1"/>
</dbReference>
<evidence type="ECO:0000313" key="2">
    <source>
        <dbReference type="Proteomes" id="UP000736373"/>
    </source>
</evidence>
<keyword evidence="2" id="KW-1185">Reference proteome</keyword>
<accession>A0ABR7Q268</accession>
<dbReference type="InterPro" id="IPR021734">
    <property type="entry name" value="DUF3303"/>
</dbReference>
<dbReference type="Pfam" id="PF11746">
    <property type="entry name" value="DUF3303"/>
    <property type="match status" value="1"/>
</dbReference>
<comment type="caution">
    <text evidence="1">The sequence shown here is derived from an EMBL/GenBank/DDBJ whole genome shotgun (WGS) entry which is preliminary data.</text>
</comment>
<sequence length="89" mass="9931">MLTFSWLPGIDTRDQAIDRFRNAGAPPAGVVLLGRWTRADLGGGHVLLEAQDPGTLTEFAYRWSDLMKLEVTPVMEDDDLRALFERVAT</sequence>